<dbReference type="SMART" id="SM00283">
    <property type="entry name" value="MA"/>
    <property type="match status" value="1"/>
</dbReference>
<dbReference type="GO" id="GO:0004888">
    <property type="term" value="F:transmembrane signaling receptor activity"/>
    <property type="evidence" value="ECO:0007669"/>
    <property type="project" value="InterPro"/>
</dbReference>
<dbReference type="Pfam" id="PF08447">
    <property type="entry name" value="PAS_3"/>
    <property type="match status" value="1"/>
</dbReference>
<feature type="transmembrane region" description="Helical" evidence="12">
    <location>
        <begin position="169"/>
        <end position="188"/>
    </location>
</feature>
<evidence type="ECO:0000256" key="7">
    <source>
        <dbReference type="ARBA" id="ARBA00022989"/>
    </source>
</evidence>
<dbReference type="InterPro" id="IPR000014">
    <property type="entry name" value="PAS"/>
</dbReference>
<keyword evidence="15" id="KW-0675">Receptor</keyword>
<evidence type="ECO:0000313" key="17">
    <source>
        <dbReference type="Proteomes" id="UP000183920"/>
    </source>
</evidence>
<reference evidence="17" key="1">
    <citation type="submission" date="2015-06" db="EMBL/GenBank/DDBJ databases">
        <authorList>
            <person name="Urmite Genomes"/>
        </authorList>
    </citation>
    <scope>NUCLEOTIDE SEQUENCE [LARGE SCALE GENOMIC DNA]</scope>
    <source>
        <strain evidence="17">CSUR P1867</strain>
    </source>
</reference>
<protein>
    <submittedName>
        <fullName evidence="15">Aerotaxis receptor</fullName>
    </submittedName>
    <submittedName>
        <fullName evidence="16">PAS domain S-box protein</fullName>
    </submittedName>
</protein>
<dbReference type="FunFam" id="3.30.450.20:FF:000046">
    <property type="entry name" value="Aerotaxis sensor receptor"/>
    <property type="match status" value="1"/>
</dbReference>
<keyword evidence="2" id="KW-1003">Cell membrane</keyword>
<dbReference type="Proteomes" id="UP000619976">
    <property type="component" value="Unassembled WGS sequence"/>
</dbReference>
<keyword evidence="9 11" id="KW-0807">Transducer</keyword>
<evidence type="ECO:0000256" key="5">
    <source>
        <dbReference type="ARBA" id="ARBA00022519"/>
    </source>
</evidence>
<dbReference type="InterPro" id="IPR004090">
    <property type="entry name" value="Chemotax_Me-accpt_rcpt"/>
</dbReference>
<keyword evidence="7 12" id="KW-1133">Transmembrane helix</keyword>
<proteinExistence type="inferred from homology"/>
<dbReference type="InterPro" id="IPR003660">
    <property type="entry name" value="HAMP_dom"/>
</dbReference>
<name>A0A0G4QGJ9_9GAMM</name>
<dbReference type="PROSITE" id="PS50112">
    <property type="entry name" value="PAS"/>
    <property type="match status" value="1"/>
</dbReference>
<dbReference type="EMBL" id="CVRY01000007">
    <property type="protein sequence ID" value="CRL64759.1"/>
    <property type="molecule type" value="Genomic_DNA"/>
</dbReference>
<comment type="similarity">
    <text evidence="10">Belongs to the methyl-accepting chemotaxis (MCP) protein family.</text>
</comment>
<dbReference type="NCBIfam" id="TIGR00229">
    <property type="entry name" value="sensory_box"/>
    <property type="match status" value="1"/>
</dbReference>
<gene>
    <name evidence="15" type="primary">aer</name>
    <name evidence="15" type="ORF">BN1804_03152</name>
    <name evidence="16" type="ORF">JFQ69_12325</name>
</gene>
<dbReference type="Pfam" id="PF00672">
    <property type="entry name" value="HAMP"/>
    <property type="match status" value="1"/>
</dbReference>
<keyword evidence="8 12" id="KW-0472">Membrane</keyword>
<dbReference type="CDD" id="cd00130">
    <property type="entry name" value="PAS"/>
    <property type="match status" value="1"/>
</dbReference>
<dbReference type="Gene3D" id="1.10.287.950">
    <property type="entry name" value="Methyl-accepting chemotaxis protein"/>
    <property type="match status" value="1"/>
</dbReference>
<dbReference type="PANTHER" id="PTHR43531:SF7">
    <property type="entry name" value="AEROTAXIS RECEPTOR"/>
    <property type="match status" value="1"/>
</dbReference>
<evidence type="ECO:0000256" key="11">
    <source>
        <dbReference type="PROSITE-ProRule" id="PRU00284"/>
    </source>
</evidence>
<dbReference type="CDD" id="cd06225">
    <property type="entry name" value="HAMP"/>
    <property type="match status" value="1"/>
</dbReference>
<dbReference type="GO" id="GO:0052131">
    <property type="term" value="P:positive aerotaxis"/>
    <property type="evidence" value="ECO:0007669"/>
    <property type="project" value="UniProtKB-ARBA"/>
</dbReference>
<dbReference type="CDD" id="cd11386">
    <property type="entry name" value="MCP_signal"/>
    <property type="match status" value="1"/>
</dbReference>
<dbReference type="SMART" id="SM00086">
    <property type="entry name" value="PAC"/>
    <property type="match status" value="1"/>
</dbReference>
<evidence type="ECO:0000313" key="15">
    <source>
        <dbReference type="EMBL" id="CRL64759.1"/>
    </source>
</evidence>
<evidence type="ECO:0000256" key="6">
    <source>
        <dbReference type="ARBA" id="ARBA00022692"/>
    </source>
</evidence>
<dbReference type="GO" id="GO:0007165">
    <property type="term" value="P:signal transduction"/>
    <property type="evidence" value="ECO:0007669"/>
    <property type="project" value="UniProtKB-KW"/>
</dbReference>
<keyword evidence="3" id="KW-0488">Methylation</keyword>
<dbReference type="AlphaFoldDB" id="A0A0G4QGJ9"/>
<dbReference type="GeneID" id="76524462"/>
<evidence type="ECO:0000256" key="10">
    <source>
        <dbReference type="ARBA" id="ARBA00029447"/>
    </source>
</evidence>
<organism evidence="15 17">
    <name type="scientific">Proteus penneri</name>
    <dbReference type="NCBI Taxonomy" id="102862"/>
    <lineage>
        <taxon>Bacteria</taxon>
        <taxon>Pseudomonadati</taxon>
        <taxon>Pseudomonadota</taxon>
        <taxon>Gammaproteobacteria</taxon>
        <taxon>Enterobacterales</taxon>
        <taxon>Morganellaceae</taxon>
        <taxon>Proteus</taxon>
    </lineage>
</organism>
<reference evidence="16 18" key="3">
    <citation type="submission" date="2020-12" db="EMBL/GenBank/DDBJ databases">
        <title>Enhanced detection system for hospital associated transmission using whole genome sequencing surveillance.</title>
        <authorList>
            <person name="Harrison L.H."/>
            <person name="Van Tyne D."/>
            <person name="Marsh J.W."/>
            <person name="Griffith M.P."/>
            <person name="Snyder D.J."/>
            <person name="Cooper V.S."/>
            <person name="Mustapha M."/>
        </authorList>
    </citation>
    <scope>NUCLEOTIDE SEQUENCE [LARGE SCALE GENOMIC DNA]</scope>
    <source>
        <strain evidence="16 18">PR00195</strain>
    </source>
</reference>
<evidence type="ECO:0000256" key="1">
    <source>
        <dbReference type="ARBA" id="ARBA00004429"/>
    </source>
</evidence>
<dbReference type="EMBL" id="JAEKCB010000005">
    <property type="protein sequence ID" value="MBJ2118442.1"/>
    <property type="molecule type" value="Genomic_DNA"/>
</dbReference>
<dbReference type="Proteomes" id="UP000183920">
    <property type="component" value="Unassembled WGS sequence"/>
</dbReference>
<dbReference type="InterPro" id="IPR001610">
    <property type="entry name" value="PAC"/>
</dbReference>
<dbReference type="SUPFAM" id="SSF55785">
    <property type="entry name" value="PYP-like sensor domain (PAS domain)"/>
    <property type="match status" value="1"/>
</dbReference>
<dbReference type="InterPro" id="IPR035965">
    <property type="entry name" value="PAS-like_dom_sf"/>
</dbReference>
<dbReference type="Pfam" id="PF00015">
    <property type="entry name" value="MCPsignal"/>
    <property type="match status" value="1"/>
</dbReference>
<keyword evidence="18" id="KW-1185">Reference proteome</keyword>
<comment type="subcellular location">
    <subcellularLocation>
        <location evidence="1">Cell inner membrane</location>
        <topology evidence="1">Multi-pass membrane protein</topology>
    </subcellularLocation>
</comment>
<evidence type="ECO:0000256" key="3">
    <source>
        <dbReference type="ARBA" id="ARBA00022481"/>
    </source>
</evidence>
<evidence type="ECO:0000313" key="18">
    <source>
        <dbReference type="Proteomes" id="UP000619976"/>
    </source>
</evidence>
<keyword evidence="4" id="KW-0145">Chemotaxis</keyword>
<keyword evidence="6 12" id="KW-0812">Transmembrane</keyword>
<accession>A0A379ER17</accession>
<dbReference type="RefSeq" id="WP_072064785.1">
    <property type="nucleotide sequence ID" value="NZ_CAXOKJ010000004.1"/>
</dbReference>
<evidence type="ECO:0000256" key="2">
    <source>
        <dbReference type="ARBA" id="ARBA00022475"/>
    </source>
</evidence>
<evidence type="ECO:0000256" key="8">
    <source>
        <dbReference type="ARBA" id="ARBA00023136"/>
    </source>
</evidence>
<feature type="domain" description="Methyl-accepting transducer" evidence="13">
    <location>
        <begin position="271"/>
        <end position="493"/>
    </location>
</feature>
<dbReference type="PRINTS" id="PR00260">
    <property type="entry name" value="CHEMTRNSDUCR"/>
</dbReference>
<dbReference type="SUPFAM" id="SSF58104">
    <property type="entry name" value="Methyl-accepting chemotaxis protein (MCP) signaling domain"/>
    <property type="match status" value="1"/>
</dbReference>
<dbReference type="InterPro" id="IPR004089">
    <property type="entry name" value="MCPsignal_dom"/>
</dbReference>
<evidence type="ECO:0000313" key="16">
    <source>
        <dbReference type="EMBL" id="MBJ2118442.1"/>
    </source>
</evidence>
<dbReference type="GO" id="GO:0005886">
    <property type="term" value="C:plasma membrane"/>
    <property type="evidence" value="ECO:0007669"/>
    <property type="project" value="UniProtKB-SubCell"/>
</dbReference>
<evidence type="ECO:0000256" key="4">
    <source>
        <dbReference type="ARBA" id="ARBA00022500"/>
    </source>
</evidence>
<dbReference type="FunFam" id="1.10.287.950:FF:000001">
    <property type="entry name" value="Methyl-accepting chemotaxis sensory transducer"/>
    <property type="match status" value="1"/>
</dbReference>
<sequence length="514" mass="57067">MRNNQPVTQREYPVSENATLMSTTDLDGNIIYANEDFIEVSGFSMEELVGQPHNIVRHPDIPSAVFKDMWQTLKQGEVWTGIVKNRRKNGDYYWVRANITPIIRQGKIQSFMSVRTSVKKEEIAQASALYAAFNQGKYPSHMFLKGAFVYKGWQRWRSWNQTISLKKRLRLFILLPLPFMLLSAWFAGLSGYALFMHIMILLVLLMANERILYFQLVKPIRLLNEQANRVATGDEHNVTYINRIDEVGMTQRSVNQLGRMFRWLVSDVSHQIHQVDISCDQLAAGNRDLYVRTEQTASNVEATASTMNELTTAVSSNSETAGQANSLSNITCEAAIKGGSAMDSIVNTMNDIAKSSDRISNIIGVIDSIAFQTNILALNASVEAARAGEQGRGFSVVATEVRELAQRSAEAAKEIKALISASSSNIKVGSKQVNETVGTMEDIVVHVKNVTDLIGEISLASSEQSAGLKELGRAVEKLESITHENANYVSKASMISGEMKVQTNYLVSAINVFH</sequence>
<dbReference type="PROSITE" id="PS50111">
    <property type="entry name" value="CHEMOTAXIS_TRANSDUC_2"/>
    <property type="match status" value="1"/>
</dbReference>
<dbReference type="PANTHER" id="PTHR43531">
    <property type="entry name" value="PROTEIN ICFG"/>
    <property type="match status" value="1"/>
</dbReference>
<evidence type="ECO:0000259" key="13">
    <source>
        <dbReference type="PROSITE" id="PS50111"/>
    </source>
</evidence>
<reference evidence="15" key="2">
    <citation type="submission" date="2015-06" db="EMBL/GenBank/DDBJ databases">
        <authorList>
            <person name="Urmite Genomes Urmite Genomes"/>
        </authorList>
    </citation>
    <scope>NUCLEOTIDE SEQUENCE [LARGE SCALE GENOMIC DNA]</scope>
    <source>
        <strain evidence="15">CSUR P1867</strain>
    </source>
</reference>
<evidence type="ECO:0000256" key="9">
    <source>
        <dbReference type="ARBA" id="ARBA00023224"/>
    </source>
</evidence>
<feature type="domain" description="PAS" evidence="14">
    <location>
        <begin position="25"/>
        <end position="76"/>
    </location>
</feature>
<dbReference type="InterPro" id="IPR051310">
    <property type="entry name" value="MCP_chemotaxis"/>
</dbReference>
<dbReference type="InterPro" id="IPR013655">
    <property type="entry name" value="PAS_fold_3"/>
</dbReference>
<dbReference type="Gene3D" id="3.30.450.20">
    <property type="entry name" value="PAS domain"/>
    <property type="match status" value="1"/>
</dbReference>
<accession>A0A0G4QGJ9</accession>
<keyword evidence="5" id="KW-0997">Cell inner membrane</keyword>
<evidence type="ECO:0000259" key="14">
    <source>
        <dbReference type="PROSITE" id="PS50112"/>
    </source>
</evidence>
<evidence type="ECO:0000256" key="12">
    <source>
        <dbReference type="SAM" id="Phobius"/>
    </source>
</evidence>